<feature type="domain" description="HTH lacI-type" evidence="5">
    <location>
        <begin position="48"/>
        <end position="102"/>
    </location>
</feature>
<keyword evidence="2" id="KW-0805">Transcription regulation</keyword>
<dbReference type="InterPro" id="IPR028082">
    <property type="entry name" value="Peripla_BP_I"/>
</dbReference>
<proteinExistence type="predicted"/>
<dbReference type="InterPro" id="IPR000843">
    <property type="entry name" value="HTH_LacI"/>
</dbReference>
<evidence type="ECO:0000256" key="3">
    <source>
        <dbReference type="ARBA" id="ARBA00023125"/>
    </source>
</evidence>
<keyword evidence="1" id="KW-0678">Repressor</keyword>
<evidence type="ECO:0000256" key="1">
    <source>
        <dbReference type="ARBA" id="ARBA00022491"/>
    </source>
</evidence>
<comment type="caution">
    <text evidence="6">The sequence shown here is derived from an EMBL/GenBank/DDBJ whole genome shotgun (WGS) entry which is preliminary data.</text>
</comment>
<dbReference type="CDD" id="cd01392">
    <property type="entry name" value="HTH_LacI"/>
    <property type="match status" value="1"/>
</dbReference>
<dbReference type="Pfam" id="PF00356">
    <property type="entry name" value="LacI"/>
    <property type="match status" value="1"/>
</dbReference>
<evidence type="ECO:0000313" key="6">
    <source>
        <dbReference type="EMBL" id="STR40885.1"/>
    </source>
</evidence>
<evidence type="ECO:0000313" key="7">
    <source>
        <dbReference type="Proteomes" id="UP000255050"/>
    </source>
</evidence>
<name>A0A7H4LXK9_9ENTR</name>
<dbReference type="CDD" id="cd06278">
    <property type="entry name" value="PBP1_LacI-like"/>
    <property type="match status" value="1"/>
</dbReference>
<dbReference type="SUPFAM" id="SSF53822">
    <property type="entry name" value="Periplasmic binding protein-like I"/>
    <property type="match status" value="1"/>
</dbReference>
<sequence length="370" mass="40471">MPRQPTARPGIYVVPFNDFFRAGHGFQRRRGLTEDNPYPDTMSEKKWIKAEDVARLAGVSRSAVSRTFTPGASVAEKTRQKVLAAAETLGYQVNIIARTMNTGSSNFIGIVTAGFDNPFRSKLLSPLVHQLALNGFMPLLMNADDPQQLAPSLRQLLSYHVAGVIITSGAPPLSLAEEYLERKIPVTLINRHAELAGCDRVCSDNAQGAKLVADLFAQRQWRQAGFIGESLDNFSTRQRYEAFVAHTQGMEVAAHFCDSSGYQAGFAAARQLLAAHPQLQALFCATDMLALGALDGLRADNPAASLPAIIGFDDIPQADWQPYQLTTVQQNTALLAHHAVDLLVTRIAKFSLPSRHREVPVKLIVRQSAK</sequence>
<dbReference type="PANTHER" id="PTHR30146">
    <property type="entry name" value="LACI-RELATED TRANSCRIPTIONAL REPRESSOR"/>
    <property type="match status" value="1"/>
</dbReference>
<dbReference type="GO" id="GO:0000976">
    <property type="term" value="F:transcription cis-regulatory region binding"/>
    <property type="evidence" value="ECO:0007669"/>
    <property type="project" value="TreeGrafter"/>
</dbReference>
<dbReference type="InterPro" id="IPR010982">
    <property type="entry name" value="Lambda_DNA-bd_dom_sf"/>
</dbReference>
<dbReference type="Pfam" id="PF13377">
    <property type="entry name" value="Peripla_BP_3"/>
    <property type="match status" value="1"/>
</dbReference>
<protein>
    <submittedName>
        <fullName evidence="6">LacI family transcriptional regulator</fullName>
    </submittedName>
</protein>
<evidence type="ECO:0000256" key="2">
    <source>
        <dbReference type="ARBA" id="ARBA00023015"/>
    </source>
</evidence>
<evidence type="ECO:0000256" key="4">
    <source>
        <dbReference type="ARBA" id="ARBA00023163"/>
    </source>
</evidence>
<reference evidence="6 7" key="1">
    <citation type="submission" date="2018-06" db="EMBL/GenBank/DDBJ databases">
        <authorList>
            <consortium name="Pathogen Informatics"/>
            <person name="Doyle S."/>
        </authorList>
    </citation>
    <scope>NUCLEOTIDE SEQUENCE [LARGE SCALE GENOMIC DNA]</scope>
    <source>
        <strain evidence="6 7">NCTC11694</strain>
    </source>
</reference>
<dbReference type="EMBL" id="UGJR01000002">
    <property type="protein sequence ID" value="STR40885.1"/>
    <property type="molecule type" value="Genomic_DNA"/>
</dbReference>
<dbReference type="SUPFAM" id="SSF47413">
    <property type="entry name" value="lambda repressor-like DNA-binding domains"/>
    <property type="match status" value="1"/>
</dbReference>
<dbReference type="PANTHER" id="PTHR30146:SF95">
    <property type="entry name" value="RIBOSE OPERON REPRESSOR"/>
    <property type="match status" value="1"/>
</dbReference>
<dbReference type="Proteomes" id="UP000255050">
    <property type="component" value="Unassembled WGS sequence"/>
</dbReference>
<dbReference type="PROSITE" id="PS50932">
    <property type="entry name" value="HTH_LACI_2"/>
    <property type="match status" value="1"/>
</dbReference>
<evidence type="ECO:0000259" key="5">
    <source>
        <dbReference type="PROSITE" id="PS50932"/>
    </source>
</evidence>
<keyword evidence="3" id="KW-0238">DNA-binding</keyword>
<dbReference type="GO" id="GO:0003700">
    <property type="term" value="F:DNA-binding transcription factor activity"/>
    <property type="evidence" value="ECO:0007669"/>
    <property type="project" value="TreeGrafter"/>
</dbReference>
<keyword evidence="4" id="KW-0804">Transcription</keyword>
<dbReference type="AlphaFoldDB" id="A0A7H4LXK9"/>
<dbReference type="InterPro" id="IPR046335">
    <property type="entry name" value="LacI/GalR-like_sensor"/>
</dbReference>
<organism evidence="6 7">
    <name type="scientific">Klebsiella michiganensis</name>
    <dbReference type="NCBI Taxonomy" id="1134687"/>
    <lineage>
        <taxon>Bacteria</taxon>
        <taxon>Pseudomonadati</taxon>
        <taxon>Pseudomonadota</taxon>
        <taxon>Gammaproteobacteria</taxon>
        <taxon>Enterobacterales</taxon>
        <taxon>Enterobacteriaceae</taxon>
        <taxon>Klebsiella/Raoultella group</taxon>
        <taxon>Klebsiella</taxon>
    </lineage>
</organism>
<accession>A0A7H4LXK9</accession>
<dbReference type="SMART" id="SM00354">
    <property type="entry name" value="HTH_LACI"/>
    <property type="match status" value="1"/>
</dbReference>
<gene>
    <name evidence="6" type="primary">rbsR_2</name>
    <name evidence="6" type="ORF">NCTC11694_02059</name>
</gene>
<dbReference type="Gene3D" id="3.40.50.2300">
    <property type="match status" value="2"/>
</dbReference>
<dbReference type="Gene3D" id="1.10.260.40">
    <property type="entry name" value="lambda repressor-like DNA-binding domains"/>
    <property type="match status" value="1"/>
</dbReference>